<comment type="subcellular location">
    <subcellularLocation>
        <location evidence="1">Membrane</location>
        <topology evidence="1">Multi-pass membrane protein</topology>
    </subcellularLocation>
</comment>
<evidence type="ECO:0000256" key="7">
    <source>
        <dbReference type="SAM" id="MobiDB-lite"/>
    </source>
</evidence>
<dbReference type="GO" id="GO:0015297">
    <property type="term" value="F:antiporter activity"/>
    <property type="evidence" value="ECO:0007669"/>
    <property type="project" value="InterPro"/>
</dbReference>
<feature type="transmembrane region" description="Helical" evidence="6">
    <location>
        <begin position="218"/>
        <end position="239"/>
    </location>
</feature>
<dbReference type="GO" id="GO:0016020">
    <property type="term" value="C:membrane"/>
    <property type="evidence" value="ECO:0007669"/>
    <property type="project" value="UniProtKB-SubCell"/>
</dbReference>
<evidence type="ECO:0000256" key="2">
    <source>
        <dbReference type="ARBA" id="ARBA00010199"/>
    </source>
</evidence>
<feature type="transmembrane region" description="Helical" evidence="6">
    <location>
        <begin position="69"/>
        <end position="93"/>
    </location>
</feature>
<sequence length="474" mass="51225">MAADHHPPSDLHTPPPPPSPAATPLLLHRSSSLGESHAEASDQLESKLSDPALPLLKRLSSCSGIELKLLFHLAGPCIVVYVTGFMMSMFTQIFSGHLGNLELAGASLGNNGIQLFAFGIMWGLGSAVETLCGQAYGAQKYEMLGIYLQRSFVLLSLVGLGIVAVYSFAKQILMFLGQSEEIASATGLYVYGLIPQIFAYAANFPIQKFLQAQSIVMPNAYISVAVLMVHLGMSWVVAYKLGVGLLGASLALSLSWWVLVGLQFWYIVRSETCRDTWTGFSVQAFHGLWDFFKLSVASGVMLAVRVSNELGAGHPKSAAFSVIMVTGVSFLVSVILAILVMVFRDVIGLAFTEGQAVSAAVSDLCPLLAITIVFNGVQPVLSGVAVGCGWQAFVAYVNVICYYVVGVPFGALLGFHFKMGAKGIWTGLLSGTICQTVILVWVTYRTDWKKEVETAEKRLDRWEDNKQQPLLHKS</sequence>
<feature type="region of interest" description="Disordered" evidence="7">
    <location>
        <begin position="1"/>
        <end position="26"/>
    </location>
</feature>
<feature type="transmembrane region" description="Helical" evidence="6">
    <location>
        <begin position="152"/>
        <end position="176"/>
    </location>
</feature>
<dbReference type="GO" id="GO:0042910">
    <property type="term" value="F:xenobiotic transmembrane transporter activity"/>
    <property type="evidence" value="ECO:0007669"/>
    <property type="project" value="InterPro"/>
</dbReference>
<dbReference type="EMBL" id="CAMGYJ010000008">
    <property type="protein sequence ID" value="CAI0460489.1"/>
    <property type="molecule type" value="Genomic_DNA"/>
</dbReference>
<feature type="transmembrane region" description="Helical" evidence="6">
    <location>
        <begin position="424"/>
        <end position="444"/>
    </location>
</feature>
<dbReference type="CDD" id="cd13132">
    <property type="entry name" value="MATE_eukaryotic"/>
    <property type="match status" value="1"/>
</dbReference>
<feature type="transmembrane region" description="Helical" evidence="6">
    <location>
        <begin position="394"/>
        <end position="417"/>
    </location>
</feature>
<dbReference type="InterPro" id="IPR045069">
    <property type="entry name" value="MATE_euk"/>
</dbReference>
<keyword evidence="9" id="KW-1185">Reference proteome</keyword>
<evidence type="ECO:0000256" key="3">
    <source>
        <dbReference type="ARBA" id="ARBA00022692"/>
    </source>
</evidence>
<dbReference type="AlphaFoldDB" id="A0AAV0NQ44"/>
<organism evidence="8 9">
    <name type="scientific">Linum tenue</name>
    <dbReference type="NCBI Taxonomy" id="586396"/>
    <lineage>
        <taxon>Eukaryota</taxon>
        <taxon>Viridiplantae</taxon>
        <taxon>Streptophyta</taxon>
        <taxon>Embryophyta</taxon>
        <taxon>Tracheophyta</taxon>
        <taxon>Spermatophyta</taxon>
        <taxon>Magnoliopsida</taxon>
        <taxon>eudicotyledons</taxon>
        <taxon>Gunneridae</taxon>
        <taxon>Pentapetalae</taxon>
        <taxon>rosids</taxon>
        <taxon>fabids</taxon>
        <taxon>Malpighiales</taxon>
        <taxon>Linaceae</taxon>
        <taxon>Linum</taxon>
    </lineage>
</organism>
<feature type="transmembrane region" description="Helical" evidence="6">
    <location>
        <begin position="245"/>
        <end position="268"/>
    </location>
</feature>
<feature type="transmembrane region" description="Helical" evidence="6">
    <location>
        <begin position="318"/>
        <end position="343"/>
    </location>
</feature>
<dbReference type="Proteomes" id="UP001154282">
    <property type="component" value="Unassembled WGS sequence"/>
</dbReference>
<dbReference type="Pfam" id="PF01554">
    <property type="entry name" value="MatE"/>
    <property type="match status" value="2"/>
</dbReference>
<evidence type="ECO:0000256" key="4">
    <source>
        <dbReference type="ARBA" id="ARBA00022989"/>
    </source>
</evidence>
<dbReference type="NCBIfam" id="TIGR00797">
    <property type="entry name" value="matE"/>
    <property type="match status" value="1"/>
</dbReference>
<accession>A0AAV0NQ44</accession>
<gene>
    <name evidence="8" type="ORF">LITE_LOCUS34487</name>
</gene>
<feature type="transmembrane region" description="Helical" evidence="6">
    <location>
        <begin position="113"/>
        <end position="132"/>
    </location>
</feature>
<comment type="similarity">
    <text evidence="2 6">Belongs to the multi antimicrobial extrusion (MATE) (TC 2.A.66.1) family.</text>
</comment>
<dbReference type="GO" id="GO:1990961">
    <property type="term" value="P:xenobiotic detoxification by transmembrane export across the plasma membrane"/>
    <property type="evidence" value="ECO:0007669"/>
    <property type="project" value="InterPro"/>
</dbReference>
<feature type="transmembrane region" description="Helical" evidence="6">
    <location>
        <begin position="288"/>
        <end position="306"/>
    </location>
</feature>
<reference evidence="8" key="1">
    <citation type="submission" date="2022-08" db="EMBL/GenBank/DDBJ databases">
        <authorList>
            <person name="Gutierrez-Valencia J."/>
        </authorList>
    </citation>
    <scope>NUCLEOTIDE SEQUENCE</scope>
</reference>
<evidence type="ECO:0000256" key="5">
    <source>
        <dbReference type="ARBA" id="ARBA00023136"/>
    </source>
</evidence>
<keyword evidence="3 6" id="KW-0812">Transmembrane</keyword>
<name>A0AAV0NQ44_9ROSI</name>
<feature type="transmembrane region" description="Helical" evidence="6">
    <location>
        <begin position="188"/>
        <end position="206"/>
    </location>
</feature>
<keyword evidence="4 6" id="KW-1133">Transmembrane helix</keyword>
<evidence type="ECO:0000256" key="6">
    <source>
        <dbReference type="RuleBase" id="RU004914"/>
    </source>
</evidence>
<evidence type="ECO:0000256" key="1">
    <source>
        <dbReference type="ARBA" id="ARBA00004141"/>
    </source>
</evidence>
<comment type="caution">
    <text evidence="8">The sequence shown here is derived from an EMBL/GenBank/DDBJ whole genome shotgun (WGS) entry which is preliminary data.</text>
</comment>
<dbReference type="PANTHER" id="PTHR11206">
    <property type="entry name" value="MULTIDRUG RESISTANCE PROTEIN"/>
    <property type="match status" value="1"/>
</dbReference>
<evidence type="ECO:0000313" key="8">
    <source>
        <dbReference type="EMBL" id="CAI0460489.1"/>
    </source>
</evidence>
<proteinExistence type="inferred from homology"/>
<evidence type="ECO:0000313" key="9">
    <source>
        <dbReference type="Proteomes" id="UP001154282"/>
    </source>
</evidence>
<keyword evidence="5 6" id="KW-0472">Membrane</keyword>
<dbReference type="InterPro" id="IPR002528">
    <property type="entry name" value="MATE_fam"/>
</dbReference>
<protein>
    <recommendedName>
        <fullName evidence="6">Protein DETOXIFICATION</fullName>
    </recommendedName>
    <alternativeName>
        <fullName evidence="6">Multidrug and toxic compound extrusion protein</fullName>
    </alternativeName>
</protein>
<feature type="transmembrane region" description="Helical" evidence="6">
    <location>
        <begin position="355"/>
        <end position="374"/>
    </location>
</feature>